<feature type="compositionally biased region" description="Basic and acidic residues" evidence="2">
    <location>
        <begin position="93"/>
        <end position="107"/>
    </location>
</feature>
<protein>
    <recommendedName>
        <fullName evidence="1">Exosome complex protein</fullName>
    </recommendedName>
</protein>
<dbReference type="InterPro" id="IPR011082">
    <property type="entry name" value="Exosome-assoc_fac/DNA_repair"/>
</dbReference>
<proteinExistence type="inferred from homology"/>
<dbReference type="AlphaFoldDB" id="A0A0B7MYV6"/>
<dbReference type="GO" id="GO:0005730">
    <property type="term" value="C:nucleolus"/>
    <property type="evidence" value="ECO:0007669"/>
    <property type="project" value="TreeGrafter"/>
</dbReference>
<comment type="similarity">
    <text evidence="1">Belongs to the C1D family.</text>
</comment>
<accession>A0A0B7MYV6</accession>
<dbReference type="GO" id="GO:0000178">
    <property type="term" value="C:exosome (RNase complex)"/>
    <property type="evidence" value="ECO:0007669"/>
    <property type="project" value="TreeGrafter"/>
</dbReference>
<comment type="function">
    <text evidence="1">Required for exosome-dependent processing of pre-rRNA and small nucleolar RNA (snRNA) precursors. Involved in processing of 35S pre-rRNA at the A0, A1 and A2 sites.</text>
</comment>
<feature type="region of interest" description="Disordered" evidence="2">
    <location>
        <begin position="90"/>
        <end position="131"/>
    </location>
</feature>
<dbReference type="PANTHER" id="PTHR15341:SF3">
    <property type="entry name" value="NUCLEAR NUCLEIC ACID-BINDING PROTEIN C1D"/>
    <property type="match status" value="1"/>
</dbReference>
<dbReference type="GO" id="GO:0003723">
    <property type="term" value="F:RNA binding"/>
    <property type="evidence" value="ECO:0007669"/>
    <property type="project" value="UniProtKB-UniRule"/>
</dbReference>
<evidence type="ECO:0000313" key="4">
    <source>
        <dbReference type="Proteomes" id="UP000054107"/>
    </source>
</evidence>
<gene>
    <name evidence="3" type="primary">PARPA_05043.1 scaffold 16172</name>
</gene>
<reference evidence="3 4" key="1">
    <citation type="submission" date="2014-09" db="EMBL/GenBank/DDBJ databases">
        <authorList>
            <person name="Ellenberger Sabrina"/>
        </authorList>
    </citation>
    <scope>NUCLEOTIDE SEQUENCE [LARGE SCALE GENOMIC DNA]</scope>
    <source>
        <strain evidence="3 4">CBS 412.66</strain>
    </source>
</reference>
<dbReference type="GO" id="GO:0003677">
    <property type="term" value="F:DNA binding"/>
    <property type="evidence" value="ECO:0007669"/>
    <property type="project" value="TreeGrafter"/>
</dbReference>
<comment type="subcellular location">
    <subcellularLocation>
        <location evidence="1">Nucleus</location>
    </subcellularLocation>
</comment>
<keyword evidence="1" id="KW-0694">RNA-binding</keyword>
<keyword evidence="4" id="KW-1185">Reference proteome</keyword>
<dbReference type="STRING" id="35722.A0A0B7MYV6"/>
<dbReference type="PANTHER" id="PTHR15341">
    <property type="entry name" value="SUN-COR STEROID HORMONE RECEPTOR CO-REPRESSOR"/>
    <property type="match status" value="1"/>
</dbReference>
<keyword evidence="1" id="KW-0698">rRNA processing</keyword>
<keyword evidence="1" id="KW-0539">Nucleus</keyword>
<name>A0A0B7MYV6_9FUNG</name>
<dbReference type="EMBL" id="LN725854">
    <property type="protein sequence ID" value="CEP11226.1"/>
    <property type="molecule type" value="Genomic_DNA"/>
</dbReference>
<organism evidence="3 4">
    <name type="scientific">Parasitella parasitica</name>
    <dbReference type="NCBI Taxonomy" id="35722"/>
    <lineage>
        <taxon>Eukaryota</taxon>
        <taxon>Fungi</taxon>
        <taxon>Fungi incertae sedis</taxon>
        <taxon>Mucoromycota</taxon>
        <taxon>Mucoromycotina</taxon>
        <taxon>Mucoromycetes</taxon>
        <taxon>Mucorales</taxon>
        <taxon>Mucorineae</taxon>
        <taxon>Mucoraceae</taxon>
        <taxon>Parasitella</taxon>
    </lineage>
</organism>
<sequence length="144" mass="16240">MEAPSIDIPKKAVRALKTRLQVVKKHLEPILSRPISDGSDPQKHEVMSELVRVQQYIQKLKKAQGKQAKPTMKVDKEAAARFIKSAINEGAAENDKAVQEKKRKLEEDVSISSDDDDEEQEGNTKKKDAFSNHSSEFSSIFVYM</sequence>
<evidence type="ECO:0000313" key="3">
    <source>
        <dbReference type="EMBL" id="CEP11226.1"/>
    </source>
</evidence>
<dbReference type="Proteomes" id="UP000054107">
    <property type="component" value="Unassembled WGS sequence"/>
</dbReference>
<dbReference type="OrthoDB" id="10261072at2759"/>
<dbReference type="GO" id="GO:0000460">
    <property type="term" value="P:maturation of 5.8S rRNA"/>
    <property type="evidence" value="ECO:0007669"/>
    <property type="project" value="TreeGrafter"/>
</dbReference>
<dbReference type="GO" id="GO:0010468">
    <property type="term" value="P:regulation of gene expression"/>
    <property type="evidence" value="ECO:0007669"/>
    <property type="project" value="TreeGrafter"/>
</dbReference>
<evidence type="ECO:0000256" key="1">
    <source>
        <dbReference type="RuleBase" id="RU368003"/>
    </source>
</evidence>
<evidence type="ECO:0000256" key="2">
    <source>
        <dbReference type="SAM" id="MobiDB-lite"/>
    </source>
</evidence>